<evidence type="ECO:0000256" key="13">
    <source>
        <dbReference type="SAM" id="SignalP"/>
    </source>
</evidence>
<evidence type="ECO:0000256" key="3">
    <source>
        <dbReference type="ARBA" id="ARBA00022475"/>
    </source>
</evidence>
<evidence type="ECO:0000256" key="7">
    <source>
        <dbReference type="ARBA" id="ARBA00022737"/>
    </source>
</evidence>
<dbReference type="EC" id="2.7.11.1" evidence="16"/>
<evidence type="ECO:0000259" key="14">
    <source>
        <dbReference type="Pfam" id="PF08263"/>
    </source>
</evidence>
<dbReference type="InterPro" id="IPR046956">
    <property type="entry name" value="RLP23-like"/>
</dbReference>
<reference evidence="17" key="3">
    <citation type="submission" date="2015-04" db="UniProtKB">
        <authorList>
            <consortium name="EnsemblPlants"/>
        </authorList>
    </citation>
    <scope>IDENTIFICATION</scope>
    <source>
        <strain evidence="17">cv. Jemalong A17</strain>
    </source>
</reference>
<evidence type="ECO:0000256" key="4">
    <source>
        <dbReference type="ARBA" id="ARBA00022614"/>
    </source>
</evidence>
<evidence type="ECO:0000256" key="11">
    <source>
        <dbReference type="ARBA" id="ARBA00023180"/>
    </source>
</evidence>
<dbReference type="SUPFAM" id="SSF52047">
    <property type="entry name" value="RNI-like"/>
    <property type="match status" value="1"/>
</dbReference>
<dbReference type="EnsemblPlants" id="AES71729">
    <property type="protein sequence ID" value="AES71729"/>
    <property type="gene ID" value="MTR_3g082130"/>
</dbReference>
<dbReference type="PANTHER" id="PTHR48063">
    <property type="entry name" value="LRR RECEPTOR-LIKE KINASE"/>
    <property type="match status" value="1"/>
</dbReference>
<gene>
    <name evidence="17" type="primary">11443035</name>
    <name evidence="15" type="ordered locus">MTR_3g082130</name>
    <name evidence="16" type="ORF">MtrunA17_Chr3g0120451</name>
</gene>
<keyword evidence="6 13" id="KW-0732">Signal</keyword>
<keyword evidence="5 12" id="KW-0812">Transmembrane</keyword>
<evidence type="ECO:0000313" key="15">
    <source>
        <dbReference type="EMBL" id="AES71729.2"/>
    </source>
</evidence>
<dbReference type="GO" id="GO:0004674">
    <property type="term" value="F:protein serine/threonine kinase activity"/>
    <property type="evidence" value="ECO:0007669"/>
    <property type="project" value="UniProtKB-KW"/>
</dbReference>
<reference evidence="16" key="4">
    <citation type="journal article" date="2018" name="Nat. Plants">
        <title>Whole-genome landscape of Medicago truncatula symbiotic genes.</title>
        <authorList>
            <person name="Pecrix Y."/>
            <person name="Gamas P."/>
            <person name="Carrere S."/>
        </authorList>
    </citation>
    <scope>NUCLEOTIDE SEQUENCE</scope>
    <source>
        <tissue evidence="16">Leaves</tissue>
    </source>
</reference>
<keyword evidence="16" id="KW-0723">Serine/threonine-protein kinase</keyword>
<dbReference type="FunFam" id="3.80.10.10:FF:000213">
    <property type="entry name" value="Tyrosine-sulfated glycopeptide receptor 1"/>
    <property type="match status" value="1"/>
</dbReference>
<evidence type="ECO:0000313" key="18">
    <source>
        <dbReference type="Proteomes" id="UP000002051"/>
    </source>
</evidence>
<feature type="chain" id="PRO_5014572754" evidence="13">
    <location>
        <begin position="29"/>
        <end position="863"/>
    </location>
</feature>
<organism evidence="15 18">
    <name type="scientific">Medicago truncatula</name>
    <name type="common">Barrel medic</name>
    <name type="synonym">Medicago tribuloides</name>
    <dbReference type="NCBI Taxonomy" id="3880"/>
    <lineage>
        <taxon>Eukaryota</taxon>
        <taxon>Viridiplantae</taxon>
        <taxon>Streptophyta</taxon>
        <taxon>Embryophyta</taxon>
        <taxon>Tracheophyta</taxon>
        <taxon>Spermatophyta</taxon>
        <taxon>Magnoliopsida</taxon>
        <taxon>eudicotyledons</taxon>
        <taxon>Gunneridae</taxon>
        <taxon>Pentapetalae</taxon>
        <taxon>rosids</taxon>
        <taxon>fabids</taxon>
        <taxon>Fabales</taxon>
        <taxon>Fabaceae</taxon>
        <taxon>Papilionoideae</taxon>
        <taxon>50 kb inversion clade</taxon>
        <taxon>NPAAA clade</taxon>
        <taxon>Hologalegina</taxon>
        <taxon>IRL clade</taxon>
        <taxon>Trifolieae</taxon>
        <taxon>Medicago</taxon>
    </lineage>
</organism>
<dbReference type="eggNOG" id="KOG0619">
    <property type="taxonomic scope" value="Eukaryota"/>
</dbReference>
<accession>G7J832</accession>
<reference evidence="15 18" key="2">
    <citation type="journal article" date="2014" name="BMC Genomics">
        <title>An improved genome release (version Mt4.0) for the model legume Medicago truncatula.</title>
        <authorList>
            <person name="Tang H."/>
            <person name="Krishnakumar V."/>
            <person name="Bidwell S."/>
            <person name="Rosen B."/>
            <person name="Chan A."/>
            <person name="Zhou S."/>
            <person name="Gentzbittel L."/>
            <person name="Childs K.L."/>
            <person name="Yandell M."/>
            <person name="Gundlach H."/>
            <person name="Mayer K.F."/>
            <person name="Schwartz D.C."/>
            <person name="Town C.D."/>
        </authorList>
    </citation>
    <scope>GENOME REANNOTATION</scope>
    <source>
        <strain evidence="17 18">cv. Jemalong A17</strain>
    </source>
</reference>
<comment type="similarity">
    <text evidence="2">Belongs to the RLP family.</text>
</comment>
<keyword evidence="16" id="KW-0808">Transferase</keyword>
<evidence type="ECO:0000256" key="10">
    <source>
        <dbReference type="ARBA" id="ARBA00023170"/>
    </source>
</evidence>
<proteinExistence type="inferred from homology"/>
<keyword evidence="16" id="KW-0418">Kinase</keyword>
<feature type="transmembrane region" description="Helical" evidence="12">
    <location>
        <begin position="819"/>
        <end position="840"/>
    </location>
</feature>
<evidence type="ECO:0000256" key="5">
    <source>
        <dbReference type="ARBA" id="ARBA00022692"/>
    </source>
</evidence>
<dbReference type="PRINTS" id="PR00019">
    <property type="entry name" value="LEURICHRPT"/>
</dbReference>
<dbReference type="PANTHER" id="PTHR48063:SF52">
    <property type="entry name" value="LRR RECEPTOR-LIKE KINASE FAMILY PROTEIN"/>
    <property type="match status" value="1"/>
</dbReference>
<evidence type="ECO:0000256" key="12">
    <source>
        <dbReference type="SAM" id="Phobius"/>
    </source>
</evidence>
<keyword evidence="7" id="KW-0677">Repeat</keyword>
<evidence type="ECO:0000256" key="8">
    <source>
        <dbReference type="ARBA" id="ARBA00022989"/>
    </source>
</evidence>
<dbReference type="GO" id="GO:0005886">
    <property type="term" value="C:plasma membrane"/>
    <property type="evidence" value="ECO:0007669"/>
    <property type="project" value="UniProtKB-SubCell"/>
</dbReference>
<dbReference type="SMART" id="SM00369">
    <property type="entry name" value="LRR_TYP"/>
    <property type="match status" value="5"/>
</dbReference>
<dbReference type="Proteomes" id="UP000265566">
    <property type="component" value="Chromosome 3"/>
</dbReference>
<feature type="domain" description="Leucine-rich repeat-containing N-terminal plant-type" evidence="14">
    <location>
        <begin position="40"/>
        <end position="80"/>
    </location>
</feature>
<dbReference type="Gramene" id="rna17466">
    <property type="protein sequence ID" value="RHN69039.1"/>
    <property type="gene ID" value="gene17466"/>
</dbReference>
<feature type="signal peptide" evidence="13">
    <location>
        <begin position="1"/>
        <end position="28"/>
    </location>
</feature>
<evidence type="ECO:0000256" key="2">
    <source>
        <dbReference type="ARBA" id="ARBA00009592"/>
    </source>
</evidence>
<dbReference type="PaxDb" id="3880-AES71729"/>
<dbReference type="Pfam" id="PF13855">
    <property type="entry name" value="LRR_8"/>
    <property type="match status" value="1"/>
</dbReference>
<evidence type="ECO:0000256" key="1">
    <source>
        <dbReference type="ARBA" id="ARBA00004251"/>
    </source>
</evidence>
<dbReference type="Pfam" id="PF00560">
    <property type="entry name" value="LRR_1"/>
    <property type="match status" value="5"/>
</dbReference>
<dbReference type="InterPro" id="IPR001611">
    <property type="entry name" value="Leu-rich_rpt"/>
</dbReference>
<dbReference type="KEGG" id="mtr:11443035"/>
<dbReference type="HOGENOM" id="CLU_000288_18_3_1"/>
<evidence type="ECO:0000256" key="6">
    <source>
        <dbReference type="ARBA" id="ARBA00022729"/>
    </source>
</evidence>
<dbReference type="InterPro" id="IPR013210">
    <property type="entry name" value="LRR_N_plant-typ"/>
</dbReference>
<reference evidence="15 18" key="1">
    <citation type="journal article" date="2011" name="Nature">
        <title>The Medicago genome provides insight into the evolution of rhizobial symbioses.</title>
        <authorList>
            <person name="Young N.D."/>
            <person name="Debelle F."/>
            <person name="Oldroyd G.E."/>
            <person name="Geurts R."/>
            <person name="Cannon S.B."/>
            <person name="Udvardi M.K."/>
            <person name="Benedito V.A."/>
            <person name="Mayer K.F."/>
            <person name="Gouzy J."/>
            <person name="Schoof H."/>
            <person name="Van de Peer Y."/>
            <person name="Proost S."/>
            <person name="Cook D.R."/>
            <person name="Meyers B.C."/>
            <person name="Spannagl M."/>
            <person name="Cheung F."/>
            <person name="De Mita S."/>
            <person name="Krishnakumar V."/>
            <person name="Gundlach H."/>
            <person name="Zhou S."/>
            <person name="Mudge J."/>
            <person name="Bharti A.K."/>
            <person name="Murray J.D."/>
            <person name="Naoumkina M.A."/>
            <person name="Rosen B."/>
            <person name="Silverstein K.A."/>
            <person name="Tang H."/>
            <person name="Rombauts S."/>
            <person name="Zhao P.X."/>
            <person name="Zhou P."/>
            <person name="Barbe V."/>
            <person name="Bardou P."/>
            <person name="Bechner M."/>
            <person name="Bellec A."/>
            <person name="Berger A."/>
            <person name="Berges H."/>
            <person name="Bidwell S."/>
            <person name="Bisseling T."/>
            <person name="Choisne N."/>
            <person name="Couloux A."/>
            <person name="Denny R."/>
            <person name="Deshpande S."/>
            <person name="Dai X."/>
            <person name="Doyle J.J."/>
            <person name="Dudez A.M."/>
            <person name="Farmer A.D."/>
            <person name="Fouteau S."/>
            <person name="Franken C."/>
            <person name="Gibelin C."/>
            <person name="Gish J."/>
            <person name="Goldstein S."/>
            <person name="Gonzalez A.J."/>
            <person name="Green P.J."/>
            <person name="Hallab A."/>
            <person name="Hartog M."/>
            <person name="Hua A."/>
            <person name="Humphray S.J."/>
            <person name="Jeong D.H."/>
            <person name="Jing Y."/>
            <person name="Jocker A."/>
            <person name="Kenton S.M."/>
            <person name="Kim D.J."/>
            <person name="Klee K."/>
            <person name="Lai H."/>
            <person name="Lang C."/>
            <person name="Lin S."/>
            <person name="Macmil S.L."/>
            <person name="Magdelenat G."/>
            <person name="Matthews L."/>
            <person name="McCorrison J."/>
            <person name="Monaghan E.L."/>
            <person name="Mun J.H."/>
            <person name="Najar F.Z."/>
            <person name="Nicholson C."/>
            <person name="Noirot C."/>
            <person name="O'Bleness M."/>
            <person name="Paule C.R."/>
            <person name="Poulain J."/>
            <person name="Prion F."/>
            <person name="Qin B."/>
            <person name="Qu C."/>
            <person name="Retzel E.F."/>
            <person name="Riddle C."/>
            <person name="Sallet E."/>
            <person name="Samain S."/>
            <person name="Samson N."/>
            <person name="Sanders I."/>
            <person name="Saurat O."/>
            <person name="Scarpelli C."/>
            <person name="Schiex T."/>
            <person name="Segurens B."/>
            <person name="Severin A.J."/>
            <person name="Sherrier D.J."/>
            <person name="Shi R."/>
            <person name="Sims S."/>
            <person name="Singer S.R."/>
            <person name="Sinharoy S."/>
            <person name="Sterck L."/>
            <person name="Viollet A."/>
            <person name="Wang B.B."/>
            <person name="Wang K."/>
            <person name="Wang M."/>
            <person name="Wang X."/>
            <person name="Warfsmann J."/>
            <person name="Weissenbach J."/>
            <person name="White D.D."/>
            <person name="White J.D."/>
            <person name="Wiley G.B."/>
            <person name="Wincker P."/>
            <person name="Xing Y."/>
            <person name="Yang L."/>
            <person name="Yao Z."/>
            <person name="Ying F."/>
            <person name="Zhai J."/>
            <person name="Zhou L."/>
            <person name="Zuber A."/>
            <person name="Denarie J."/>
            <person name="Dixon R.A."/>
            <person name="May G.D."/>
            <person name="Schwartz D.C."/>
            <person name="Rogers J."/>
            <person name="Quetier F."/>
            <person name="Town C.D."/>
            <person name="Roe B.A."/>
        </authorList>
    </citation>
    <scope>NUCLEOTIDE SEQUENCE [LARGE SCALE GENOMIC DNA]</scope>
    <source>
        <strain evidence="15">A17</strain>
        <strain evidence="17 18">cv. Jemalong A17</strain>
    </source>
</reference>
<accession>A0A0C3VK32</accession>
<protein>
    <submittedName>
        <fullName evidence="16">Putative non-specific serine/threonine protein kinase</fullName>
        <ecNumber evidence="16">2.7.11.1</ecNumber>
    </submittedName>
    <submittedName>
        <fullName evidence="15">Receptor-like protein</fullName>
    </submittedName>
</protein>
<dbReference type="EMBL" id="CM001219">
    <property type="protein sequence ID" value="AES71729.2"/>
    <property type="molecule type" value="Genomic_DNA"/>
</dbReference>
<keyword evidence="18" id="KW-1185">Reference proteome</keyword>
<dbReference type="OrthoDB" id="1430395at2759"/>
<comment type="subcellular location">
    <subcellularLocation>
        <location evidence="1">Cell membrane</location>
        <topology evidence="1">Single-pass type I membrane protein</topology>
    </subcellularLocation>
</comment>
<keyword evidence="8 12" id="KW-1133">Transmembrane helix</keyword>
<dbReference type="EMBL" id="PSQE01000003">
    <property type="protein sequence ID" value="RHN69039.1"/>
    <property type="molecule type" value="Genomic_DNA"/>
</dbReference>
<dbReference type="AlphaFoldDB" id="G7J832"/>
<dbReference type="Pfam" id="PF08263">
    <property type="entry name" value="LRRNT_2"/>
    <property type="match status" value="1"/>
</dbReference>
<name>G7J832_MEDTR</name>
<dbReference type="SUPFAM" id="SSF52058">
    <property type="entry name" value="L domain-like"/>
    <property type="match status" value="2"/>
</dbReference>
<evidence type="ECO:0000313" key="16">
    <source>
        <dbReference type="EMBL" id="RHN69039.1"/>
    </source>
</evidence>
<evidence type="ECO:0000256" key="9">
    <source>
        <dbReference type="ARBA" id="ARBA00023136"/>
    </source>
</evidence>
<dbReference type="Proteomes" id="UP000002051">
    <property type="component" value="Chromosome 3"/>
</dbReference>
<keyword evidence="3" id="KW-1003">Cell membrane</keyword>
<sequence length="863" mass="96576">MLGFTSQIPIVWLLLLLLSTTIFERCNSSNTQLGISNCNEKDRSALLLFKLGVENHSSNKLSSWSINEKNCCSWKGVQCDNITGRVTTLDLHQQYLEGEINLQSLFQIEFLTYLDLSLNGFTTLSSFNQSNDHNNNNLSNIQYLDLSFNDDLHLDNLHWLSKFSSLKSLNLSQINLQNQTNWLQSIDMLHVSLLELRLSSCHLTDIFASVKHVSFTNSLATLDLSANHFDSELPAWLFEHGNDMNISHIDLSFNFLKGQIPKSLLSLRKLETLRLSNNELNESIPDWLGQHENLKYLGLAENMFRGSIPSSLGKLSSLVDLSVSSDFLTGNIPTSIGKLFNLKSLVIGGSSLSGVLSEIHFSNLSSLETLVLSAPISFDMDSKWIPPFQLNGISLSNTILGPKFPTWIYTQRSLEYLEIPNSRVSSIDGDIFWRFVTNITHLNLSNNSMSADLSNVTLNSELLFMDHNNFRGGLPHISANVIYLDLSHNSFFGTISPMFCHRLGRENSLDYLDISFNLLTGEIPDCWEYWKGLSFLFMESNMLTGEVPPSMDLFIDLIILDLHNNSLSGNFSLDLSNITNLQFINIGENNFSGTVPVKMPRSMEVMILRSNQFEGNIPPQLCNFSSLIQLDLSHNKLSGSIPKCISNITGMGGAKKTSHYPFEFKLYTKGRDLEYYDYGLLRTLDLSANNLSGEIPSQVFNLVQLKSLNLSRNHFTGKIPRDIGDMKNLESLDLSDNKLVGGIPVTTSTLSFLSFLNLSNNYLVGQIPVGTQLQSFDASYYVGNPGLCGAPLPICDHGSYLHGGHNDIDNDENSFTQSLYFGLGVGFAVGFWCICGPLFLNSAWRHTYFRFLNNVFVVVGFSN</sequence>
<dbReference type="InterPro" id="IPR003591">
    <property type="entry name" value="Leu-rich_rpt_typical-subtyp"/>
</dbReference>
<keyword evidence="11" id="KW-0325">Glycoprotein</keyword>
<dbReference type="Gene3D" id="3.80.10.10">
    <property type="entry name" value="Ribonuclease Inhibitor"/>
    <property type="match status" value="3"/>
</dbReference>
<keyword evidence="10 15" id="KW-0675">Receptor</keyword>
<keyword evidence="9 12" id="KW-0472">Membrane</keyword>
<dbReference type="FunFam" id="3.80.10.10:FF:000041">
    <property type="entry name" value="LRR receptor-like serine/threonine-protein kinase ERECTA"/>
    <property type="match status" value="1"/>
</dbReference>
<evidence type="ECO:0000313" key="17">
    <source>
        <dbReference type="EnsemblPlants" id="AES71729"/>
    </source>
</evidence>
<keyword evidence="4" id="KW-0433">Leucine-rich repeat</keyword>
<dbReference type="InterPro" id="IPR032675">
    <property type="entry name" value="LRR_dom_sf"/>
</dbReference>